<dbReference type="Pfam" id="PF18291">
    <property type="entry name" value="HU-HIG"/>
    <property type="match status" value="1"/>
</dbReference>
<name>A0A2S7WUN5_9FLAO</name>
<feature type="domain" description="HU" evidence="2">
    <location>
        <begin position="9"/>
        <end position="120"/>
    </location>
</feature>
<keyword evidence="4" id="KW-1185">Reference proteome</keyword>
<proteinExistence type="predicted"/>
<dbReference type="EMBL" id="MSCM01000001">
    <property type="protein sequence ID" value="PQJ81295.1"/>
    <property type="molecule type" value="Genomic_DNA"/>
</dbReference>
<evidence type="ECO:0000259" key="2">
    <source>
        <dbReference type="Pfam" id="PF18291"/>
    </source>
</evidence>
<dbReference type="SUPFAM" id="SSF47729">
    <property type="entry name" value="IHF-like DNA-binding proteins"/>
    <property type="match status" value="1"/>
</dbReference>
<sequence>MVKITPISKSNPQDRAADNKFYAQVISSGKTDLERLAYLVAHQSTVREGDCYAVILSLIHNIVDELKQGKIVKLDKLGTFNISVSSEAEETADEVTANSVKDVRIKFRPDKRIKSSLNIKTINFTTSDKV</sequence>
<evidence type="ECO:0000313" key="4">
    <source>
        <dbReference type="Proteomes" id="UP000239068"/>
    </source>
</evidence>
<evidence type="ECO:0000313" key="3">
    <source>
        <dbReference type="EMBL" id="PQJ81295.1"/>
    </source>
</evidence>
<accession>A0A2S7WUN5</accession>
<dbReference type="AlphaFoldDB" id="A0A2S7WUN5"/>
<gene>
    <name evidence="3" type="ORF">BTO16_01300</name>
</gene>
<protein>
    <submittedName>
        <fullName evidence="3">DNA-binding protein</fullName>
    </submittedName>
</protein>
<dbReference type="OrthoDB" id="9809801at2"/>
<organism evidence="3 4">
    <name type="scientific">Polaribacter glomeratus</name>
    <dbReference type="NCBI Taxonomy" id="102"/>
    <lineage>
        <taxon>Bacteria</taxon>
        <taxon>Pseudomonadati</taxon>
        <taxon>Bacteroidota</taxon>
        <taxon>Flavobacteriia</taxon>
        <taxon>Flavobacteriales</taxon>
        <taxon>Flavobacteriaceae</taxon>
    </lineage>
</organism>
<dbReference type="InterPro" id="IPR041607">
    <property type="entry name" value="HU-HIG"/>
</dbReference>
<evidence type="ECO:0000256" key="1">
    <source>
        <dbReference type="ARBA" id="ARBA00023125"/>
    </source>
</evidence>
<keyword evidence="1 3" id="KW-0238">DNA-binding</keyword>
<comment type="caution">
    <text evidence="3">The sequence shown here is derived from an EMBL/GenBank/DDBJ whole genome shotgun (WGS) entry which is preliminary data.</text>
</comment>
<dbReference type="InterPro" id="IPR005902">
    <property type="entry name" value="HU_DNA-bd_put"/>
</dbReference>
<dbReference type="GO" id="GO:0003677">
    <property type="term" value="F:DNA binding"/>
    <property type="evidence" value="ECO:0007669"/>
    <property type="project" value="UniProtKB-KW"/>
</dbReference>
<reference evidence="3 4" key="1">
    <citation type="submission" date="2016-12" db="EMBL/GenBank/DDBJ databases">
        <title>Trade-off between light-utilization and light-protection in marine flavobacteria.</title>
        <authorList>
            <person name="Kumagai Y."/>
            <person name="Yoshizawa S."/>
            <person name="Kogure K."/>
            <person name="Iwasaki W."/>
        </authorList>
    </citation>
    <scope>NUCLEOTIDE SEQUENCE [LARGE SCALE GENOMIC DNA]</scope>
    <source>
        <strain evidence="3 4">ATCC 43844</strain>
    </source>
</reference>
<dbReference type="NCBIfam" id="TIGR01201">
    <property type="entry name" value="HU_rel"/>
    <property type="match status" value="1"/>
</dbReference>
<dbReference type="Gene3D" id="4.10.520.10">
    <property type="entry name" value="IHF-like DNA-binding proteins"/>
    <property type="match status" value="1"/>
</dbReference>
<dbReference type="Proteomes" id="UP000239068">
    <property type="component" value="Unassembled WGS sequence"/>
</dbReference>
<dbReference type="InterPro" id="IPR010992">
    <property type="entry name" value="IHF-like_DNA-bd_dom_sf"/>
</dbReference>
<dbReference type="RefSeq" id="WP_105019873.1">
    <property type="nucleotide sequence ID" value="NZ_MSCM01000001.1"/>
</dbReference>